<evidence type="ECO:0000256" key="1">
    <source>
        <dbReference type="SAM" id="Phobius"/>
    </source>
</evidence>
<accession>A0A843BAB8</accession>
<reference evidence="2" key="1">
    <citation type="submission" date="2020-12" db="EMBL/GenBank/DDBJ databases">
        <title>Comamonas sp. nov., isolated from stream water.</title>
        <authorList>
            <person name="Park K.-H."/>
        </authorList>
    </citation>
    <scope>NUCLEOTIDE SEQUENCE</scope>
    <source>
        <strain evidence="2">EJ-4</strain>
    </source>
</reference>
<sequence>NGEVFSDVGDFLRKTTSLVKGDYRDNFYIAEIDYFSGDDHAPEVIIRIKKLTEFIKSLREFVALSIDREQAMQGSKIFFLKPSDGKSPQKAATLKIRVNSDTVIHNINGFSILKALINPKHKEVKTQVEERILLMNTAIAQIIDECEDDDDADFDYLVKNWGKVNKKYLHDLHAYVSTFSFDAVKKKISDGLIESTTKINNSIGEVATKLLAIPASLGALIVVGGSTSTVAFIFGIIGVIVASLIILRTIWHYQKQIENLAKSFDFNMREATKAKKTFSRTIQEEIKRINDSHEKQKDAIGFSFFFYYLVALLPIFGSLYYIFEALWPILVFDHYLYKYCLTFNVR</sequence>
<dbReference type="RefSeq" id="WP_198462112.1">
    <property type="nucleotide sequence ID" value="NZ_JABBCQ020000024.1"/>
</dbReference>
<organism evidence="2 3">
    <name type="scientific">Comamonas suwonensis</name>
    <dbReference type="NCBI Taxonomy" id="2606214"/>
    <lineage>
        <taxon>Bacteria</taxon>
        <taxon>Pseudomonadati</taxon>
        <taxon>Pseudomonadota</taxon>
        <taxon>Betaproteobacteria</taxon>
        <taxon>Burkholderiales</taxon>
        <taxon>Comamonadaceae</taxon>
        <taxon>Comamonas</taxon>
    </lineage>
</organism>
<name>A0A843BAB8_9BURK</name>
<feature type="non-terminal residue" evidence="2">
    <location>
        <position position="1"/>
    </location>
</feature>
<protein>
    <submittedName>
        <fullName evidence="2">Uncharacterized protein</fullName>
    </submittedName>
</protein>
<evidence type="ECO:0000313" key="3">
    <source>
        <dbReference type="Proteomes" id="UP000530032"/>
    </source>
</evidence>
<dbReference type="Proteomes" id="UP000530032">
    <property type="component" value="Unassembled WGS sequence"/>
</dbReference>
<gene>
    <name evidence="2" type="ORF">HF327_019905</name>
</gene>
<dbReference type="EMBL" id="JABBCQ020000024">
    <property type="protein sequence ID" value="MBI1626745.1"/>
    <property type="molecule type" value="Genomic_DNA"/>
</dbReference>
<evidence type="ECO:0000313" key="2">
    <source>
        <dbReference type="EMBL" id="MBI1626745.1"/>
    </source>
</evidence>
<comment type="caution">
    <text evidence="2">The sequence shown here is derived from an EMBL/GenBank/DDBJ whole genome shotgun (WGS) entry which is preliminary data.</text>
</comment>
<dbReference type="AlphaFoldDB" id="A0A843BAB8"/>
<feature type="transmembrane region" description="Helical" evidence="1">
    <location>
        <begin position="230"/>
        <end position="251"/>
    </location>
</feature>
<feature type="transmembrane region" description="Helical" evidence="1">
    <location>
        <begin position="304"/>
        <end position="323"/>
    </location>
</feature>
<keyword evidence="1" id="KW-1133">Transmembrane helix</keyword>
<keyword evidence="3" id="KW-1185">Reference proteome</keyword>
<keyword evidence="1" id="KW-0472">Membrane</keyword>
<keyword evidence="1" id="KW-0812">Transmembrane</keyword>
<proteinExistence type="predicted"/>